<keyword evidence="5 8" id="KW-1133">Transmembrane helix</keyword>
<gene>
    <name evidence="9" type="ORF">BKD89_03660</name>
</gene>
<evidence type="ECO:0000256" key="1">
    <source>
        <dbReference type="ARBA" id="ARBA00004651"/>
    </source>
</evidence>
<dbReference type="GO" id="GO:0008324">
    <property type="term" value="F:monoatomic cation transmembrane transporter activity"/>
    <property type="evidence" value="ECO:0007669"/>
    <property type="project" value="InterPro"/>
</dbReference>
<dbReference type="PANTHER" id="PTHR32024:SF3">
    <property type="entry name" value="TRK SYSTEM POTASSIUM UPTAKE PROTEIN"/>
    <property type="match status" value="1"/>
</dbReference>
<feature type="transmembrane region" description="Helical" evidence="8">
    <location>
        <begin position="411"/>
        <end position="432"/>
    </location>
</feature>
<feature type="transmembrane region" description="Helical" evidence="8">
    <location>
        <begin position="444"/>
        <end position="462"/>
    </location>
</feature>
<proteinExistence type="predicted"/>
<feature type="transmembrane region" description="Helical" evidence="8">
    <location>
        <begin position="196"/>
        <end position="226"/>
    </location>
</feature>
<dbReference type="OMA" id="YMSEDYQ"/>
<comment type="subcellular location">
    <subcellularLocation>
        <location evidence="1">Cell membrane</location>
        <topology evidence="1">Multi-pass membrane protein</topology>
    </subcellularLocation>
</comment>
<feature type="transmembrane region" description="Helical" evidence="8">
    <location>
        <begin position="283"/>
        <end position="302"/>
    </location>
</feature>
<evidence type="ECO:0000256" key="5">
    <source>
        <dbReference type="ARBA" id="ARBA00022989"/>
    </source>
</evidence>
<keyword evidence="4 8" id="KW-0812">Transmembrane</keyword>
<feature type="transmembrane region" description="Helical" evidence="8">
    <location>
        <begin position="142"/>
        <end position="162"/>
    </location>
</feature>
<protein>
    <submittedName>
        <fullName evidence="9">Potassium uptake protein TrkH</fullName>
    </submittedName>
</protein>
<evidence type="ECO:0000256" key="7">
    <source>
        <dbReference type="ARBA" id="ARBA00023136"/>
    </source>
</evidence>
<keyword evidence="2" id="KW-0813">Transport</keyword>
<organism evidence="9 10">
    <name type="scientific">Methanomethylophilus alvi</name>
    <dbReference type="NCBI Taxonomy" id="1291540"/>
    <lineage>
        <taxon>Archaea</taxon>
        <taxon>Methanobacteriati</taxon>
        <taxon>Thermoplasmatota</taxon>
        <taxon>Thermoplasmata</taxon>
        <taxon>Methanomassiliicoccales</taxon>
        <taxon>Methanomethylophilaceae</taxon>
        <taxon>Methanomethylophilus</taxon>
    </lineage>
</organism>
<feature type="transmembrane region" description="Helical" evidence="8">
    <location>
        <begin position="21"/>
        <end position="45"/>
    </location>
</feature>
<feature type="transmembrane region" description="Helical" evidence="8">
    <location>
        <begin position="82"/>
        <end position="102"/>
    </location>
</feature>
<feature type="transmembrane region" description="Helical" evidence="8">
    <location>
        <begin position="238"/>
        <end position="262"/>
    </location>
</feature>
<dbReference type="Pfam" id="PF02386">
    <property type="entry name" value="TrkH"/>
    <property type="match status" value="1"/>
</dbReference>
<feature type="transmembrane region" description="Helical" evidence="8">
    <location>
        <begin position="474"/>
        <end position="494"/>
    </location>
</feature>
<feature type="transmembrane region" description="Helical" evidence="8">
    <location>
        <begin position="51"/>
        <end position="70"/>
    </location>
</feature>
<keyword evidence="7 8" id="KW-0472">Membrane</keyword>
<sequence>MLFPTLRRRIEHLERWESGTIKVLGMVEVLLAVMLIVVALYAALVGDDASVFARPAPFVLALGLFQYLFFSNRKPMAPSLGILLIVETWLIAFFILAIPFYLSGFSFANSLFESVSAFTTTGATILTDVDAIDGSLLIWRAVMQWAGGITVVIIFTVLLPMLGMGGAGFGSNEFSGVDSSGYAVKISNAAFNFMRIYILMTTVEILILMILGVTPFESVCIAFSNIPTGGLLPANDSMASYSFAVQFVTLVFMFLGATNYYLLFRTFFTKDHKALGKSSEFKWMVKWFVACSLVITAVIVVSDETAYSIDNLGAVGDSLWHATYCIVSAGTSSGFAITDYTTWPALGLMILLVVEFVGGMSGSTAGGIKIHRMMALRSYIVAGMDKIMHPSMVTSMRIDNKTLESNEVSSAVSTIFLFMVGIVVALCALMFLEPQLDVQTDFGVVFAAIANVGVGSGQIGPFDNYDSLKDATKYLMCLLMWLGRMELVLAIMIFTRGFWEDVRLNAGFRVRAMELRHMYKVNKKYR</sequence>
<accession>A0A3G3IGL4</accession>
<evidence type="ECO:0000256" key="2">
    <source>
        <dbReference type="ARBA" id="ARBA00022448"/>
    </source>
</evidence>
<dbReference type="RefSeq" id="WP_015504631.1">
    <property type="nucleotide sequence ID" value="NZ_CAYASN010000003.1"/>
</dbReference>
<evidence type="ECO:0000313" key="10">
    <source>
        <dbReference type="Proteomes" id="UP000273278"/>
    </source>
</evidence>
<evidence type="ECO:0000256" key="6">
    <source>
        <dbReference type="ARBA" id="ARBA00023065"/>
    </source>
</evidence>
<dbReference type="EMBL" id="CP017686">
    <property type="protein sequence ID" value="AYQ54901.1"/>
    <property type="molecule type" value="Genomic_DNA"/>
</dbReference>
<keyword evidence="3" id="KW-1003">Cell membrane</keyword>
<dbReference type="InterPro" id="IPR003445">
    <property type="entry name" value="Cat_transpt"/>
</dbReference>
<dbReference type="GO" id="GO:0005886">
    <property type="term" value="C:plasma membrane"/>
    <property type="evidence" value="ECO:0007669"/>
    <property type="project" value="UniProtKB-SubCell"/>
</dbReference>
<dbReference type="Proteomes" id="UP000273278">
    <property type="component" value="Chromosome"/>
</dbReference>
<name>A0A3G3IGL4_9ARCH</name>
<evidence type="ECO:0000313" key="9">
    <source>
        <dbReference type="EMBL" id="AYQ54901.1"/>
    </source>
</evidence>
<dbReference type="GO" id="GO:0030001">
    <property type="term" value="P:metal ion transport"/>
    <property type="evidence" value="ECO:0007669"/>
    <property type="project" value="UniProtKB-ARBA"/>
</dbReference>
<evidence type="ECO:0000256" key="8">
    <source>
        <dbReference type="SAM" id="Phobius"/>
    </source>
</evidence>
<dbReference type="GeneID" id="41321535"/>
<reference evidence="9 10" key="1">
    <citation type="submission" date="2016-10" db="EMBL/GenBank/DDBJ databases">
        <title>Complete genome of the TMA-utilizing, human hosted archaeon Methanomethylophilus alvus Gen. nov, sp. nov., strain Mx-05, derived from a pure culture.</title>
        <authorList>
            <person name="Brugere J.-F."/>
            <person name="Ben Hania W."/>
            <person name="Chaudhary P.P."/>
            <person name="Gaci N."/>
            <person name="Borrel G."/>
            <person name="Cao Van Tuat L."/>
            <person name="Fardeau M.-L."/>
            <person name="Harris H.M.B."/>
            <person name="O'Toole P.W."/>
            <person name="Ollivier B."/>
        </authorList>
    </citation>
    <scope>NUCLEOTIDE SEQUENCE [LARGE SCALE GENOMIC DNA]</scope>
    <source>
        <strain evidence="9 10">Mx-05</strain>
    </source>
</reference>
<dbReference type="PANTHER" id="PTHR32024">
    <property type="entry name" value="TRK SYSTEM POTASSIUM UPTAKE PROTEIN TRKG-RELATED"/>
    <property type="match status" value="1"/>
</dbReference>
<evidence type="ECO:0000256" key="3">
    <source>
        <dbReference type="ARBA" id="ARBA00022475"/>
    </source>
</evidence>
<keyword evidence="6" id="KW-0406">Ion transport</keyword>
<evidence type="ECO:0000256" key="4">
    <source>
        <dbReference type="ARBA" id="ARBA00022692"/>
    </source>
</evidence>
<feature type="transmembrane region" description="Helical" evidence="8">
    <location>
        <begin position="345"/>
        <end position="368"/>
    </location>
</feature>
<dbReference type="AlphaFoldDB" id="A0A3G3IGL4"/>